<comment type="subcellular location">
    <subcellularLocation>
        <location evidence="1">Endoplasmic reticulum</location>
    </subcellularLocation>
</comment>
<keyword evidence="13" id="KW-0119">Carbohydrate metabolism</keyword>
<dbReference type="GO" id="GO:0005783">
    <property type="term" value="C:endoplasmic reticulum"/>
    <property type="evidence" value="ECO:0007669"/>
    <property type="project" value="UniProtKB-SubCell"/>
</dbReference>
<dbReference type="AlphaFoldDB" id="A0A0M3JMA7"/>
<evidence type="ECO:0000256" key="1">
    <source>
        <dbReference type="ARBA" id="ARBA00004240"/>
    </source>
</evidence>
<reference evidence="19" key="1">
    <citation type="submission" date="2017-02" db="UniProtKB">
        <authorList>
            <consortium name="WormBaseParasite"/>
        </authorList>
    </citation>
    <scope>IDENTIFICATION</scope>
</reference>
<dbReference type="GO" id="GO:0007219">
    <property type="term" value="P:Notch signaling pathway"/>
    <property type="evidence" value="ECO:0007669"/>
    <property type="project" value="UniProtKB-KW"/>
</dbReference>
<dbReference type="Gene3D" id="3.40.50.11340">
    <property type="match status" value="1"/>
</dbReference>
<keyword evidence="7" id="KW-0808">Transferase</keyword>
<gene>
    <name evidence="17" type="ORF">ASIM_LOCUS8537</name>
</gene>
<dbReference type="GO" id="GO:0046922">
    <property type="term" value="F:peptide-O-fucosyltransferase activity"/>
    <property type="evidence" value="ECO:0007669"/>
    <property type="project" value="UniProtKB-EC"/>
</dbReference>
<evidence type="ECO:0000313" key="18">
    <source>
        <dbReference type="Proteomes" id="UP000267096"/>
    </source>
</evidence>
<dbReference type="UniPathway" id="UPA00378"/>
<evidence type="ECO:0000256" key="11">
    <source>
        <dbReference type="ARBA" id="ARBA00023180"/>
    </source>
</evidence>
<dbReference type="EC" id="2.4.1.221" evidence="4"/>
<dbReference type="OrthoDB" id="10050276at2759"/>
<comment type="catalytic activity">
    <reaction evidence="15">
        <text>L-threonyl-[protein] + GDP-beta-L-fucose = 3-O-(alpha-L-fucosyl)-L-threonyl-[protein] + GDP + H(+)</text>
        <dbReference type="Rhea" id="RHEA:70491"/>
        <dbReference type="Rhea" id="RHEA-COMP:11060"/>
        <dbReference type="Rhea" id="RHEA-COMP:17915"/>
        <dbReference type="ChEBI" id="CHEBI:15378"/>
        <dbReference type="ChEBI" id="CHEBI:30013"/>
        <dbReference type="ChEBI" id="CHEBI:57273"/>
        <dbReference type="ChEBI" id="CHEBI:58189"/>
        <dbReference type="ChEBI" id="CHEBI:189631"/>
        <dbReference type="EC" id="2.4.1.221"/>
    </reaction>
    <physiologicalReaction direction="left-to-right" evidence="15">
        <dbReference type="Rhea" id="RHEA:70492"/>
    </physiologicalReaction>
</comment>
<keyword evidence="11" id="KW-0325">Glycoprotein</keyword>
<name>A0A0M3JMA7_ANISI</name>
<accession>A0A0M3JMA7</accession>
<keyword evidence="8" id="KW-0256">Endoplasmic reticulum</keyword>
<evidence type="ECO:0000313" key="17">
    <source>
        <dbReference type="EMBL" id="VDK32623.1"/>
    </source>
</evidence>
<sequence length="114" mass="12990">MRKLSENGSERKYKCISLVRYPPSEYPVLAFSSAPAAFPSREEDQPLQKYLLWNPSIQQKAIQFINQHLKRPFIGIHLRNDVDWDNVCKHIGEEGQTGNLFASAQCTGYSGEFG</sequence>
<evidence type="ECO:0000256" key="16">
    <source>
        <dbReference type="ARBA" id="ARBA00048647"/>
    </source>
</evidence>
<comment type="pathway">
    <text evidence="2">Protein modification; protein glycosylation.</text>
</comment>
<dbReference type="GO" id="GO:0006004">
    <property type="term" value="P:fucose metabolic process"/>
    <property type="evidence" value="ECO:0007669"/>
    <property type="project" value="UniProtKB-KW"/>
</dbReference>
<evidence type="ECO:0000256" key="14">
    <source>
        <dbReference type="ARBA" id="ARBA00033080"/>
    </source>
</evidence>
<dbReference type="PANTHER" id="PTHR21420">
    <property type="entry name" value="GDP-FUCOSE PROTEIN O-FUCOSYLTRANSFERASE 1"/>
    <property type="match status" value="1"/>
</dbReference>
<comment type="catalytic activity">
    <reaction evidence="16">
        <text>L-seryl-[protein] + GDP-beta-L-fucose = 3-O-(alpha-L-fucosyl)-L-seryl-[protein] + GDP + H(+)</text>
        <dbReference type="Rhea" id="RHEA:63644"/>
        <dbReference type="Rhea" id="RHEA-COMP:9863"/>
        <dbReference type="Rhea" id="RHEA-COMP:17914"/>
        <dbReference type="ChEBI" id="CHEBI:15378"/>
        <dbReference type="ChEBI" id="CHEBI:29999"/>
        <dbReference type="ChEBI" id="CHEBI:57273"/>
        <dbReference type="ChEBI" id="CHEBI:58189"/>
        <dbReference type="ChEBI" id="CHEBI:189632"/>
        <dbReference type="EC" id="2.4.1.221"/>
    </reaction>
    <physiologicalReaction direction="left-to-right" evidence="16">
        <dbReference type="Rhea" id="RHEA:63645"/>
    </physiologicalReaction>
</comment>
<keyword evidence="6" id="KW-0328">Glycosyltransferase</keyword>
<dbReference type="WBParaSite" id="ASIM_0000879101-mRNA-1">
    <property type="protein sequence ID" value="ASIM_0000879101-mRNA-1"/>
    <property type="gene ID" value="ASIM_0000879101"/>
</dbReference>
<protein>
    <recommendedName>
        <fullName evidence="5">GDP-fucose protein O-fucosyltransferase 1</fullName>
        <ecNumber evidence="4">2.4.1.221</ecNumber>
    </recommendedName>
    <alternativeName>
        <fullName evidence="14">Peptide-O-fucosyltransferase 1</fullName>
    </alternativeName>
</protein>
<dbReference type="InterPro" id="IPR019378">
    <property type="entry name" value="GDP-Fuc_O-FucTrfase"/>
</dbReference>
<keyword evidence="12" id="KW-0294">Fucose metabolism</keyword>
<evidence type="ECO:0000256" key="3">
    <source>
        <dbReference type="ARBA" id="ARBA00010626"/>
    </source>
</evidence>
<organism evidence="19">
    <name type="scientific">Anisakis simplex</name>
    <name type="common">Herring worm</name>
    <dbReference type="NCBI Taxonomy" id="6269"/>
    <lineage>
        <taxon>Eukaryota</taxon>
        <taxon>Metazoa</taxon>
        <taxon>Ecdysozoa</taxon>
        <taxon>Nematoda</taxon>
        <taxon>Chromadorea</taxon>
        <taxon>Rhabditida</taxon>
        <taxon>Spirurina</taxon>
        <taxon>Ascaridomorpha</taxon>
        <taxon>Ascaridoidea</taxon>
        <taxon>Anisakidae</taxon>
        <taxon>Anisakis</taxon>
        <taxon>Anisakis simplex complex</taxon>
    </lineage>
</organism>
<evidence type="ECO:0000256" key="12">
    <source>
        <dbReference type="ARBA" id="ARBA00023253"/>
    </source>
</evidence>
<evidence type="ECO:0000256" key="4">
    <source>
        <dbReference type="ARBA" id="ARBA00012196"/>
    </source>
</evidence>
<dbReference type="Gene3D" id="3.40.50.11350">
    <property type="match status" value="1"/>
</dbReference>
<evidence type="ECO:0000256" key="5">
    <source>
        <dbReference type="ARBA" id="ARBA00021745"/>
    </source>
</evidence>
<evidence type="ECO:0000256" key="15">
    <source>
        <dbReference type="ARBA" id="ARBA00047273"/>
    </source>
</evidence>
<evidence type="ECO:0000256" key="10">
    <source>
        <dbReference type="ARBA" id="ARBA00023157"/>
    </source>
</evidence>
<reference evidence="17 18" key="2">
    <citation type="submission" date="2018-11" db="EMBL/GenBank/DDBJ databases">
        <authorList>
            <consortium name="Pathogen Informatics"/>
        </authorList>
    </citation>
    <scope>NUCLEOTIDE SEQUENCE [LARGE SCALE GENOMIC DNA]</scope>
</reference>
<dbReference type="Proteomes" id="UP000267096">
    <property type="component" value="Unassembled WGS sequence"/>
</dbReference>
<evidence type="ECO:0000256" key="13">
    <source>
        <dbReference type="ARBA" id="ARBA00023277"/>
    </source>
</evidence>
<keyword evidence="18" id="KW-1185">Reference proteome</keyword>
<dbReference type="EMBL" id="UYRR01023456">
    <property type="protein sequence ID" value="VDK32623.1"/>
    <property type="molecule type" value="Genomic_DNA"/>
</dbReference>
<evidence type="ECO:0000256" key="7">
    <source>
        <dbReference type="ARBA" id="ARBA00022679"/>
    </source>
</evidence>
<evidence type="ECO:0000256" key="9">
    <source>
        <dbReference type="ARBA" id="ARBA00022976"/>
    </source>
</evidence>
<evidence type="ECO:0000256" key="2">
    <source>
        <dbReference type="ARBA" id="ARBA00004922"/>
    </source>
</evidence>
<evidence type="ECO:0000313" key="19">
    <source>
        <dbReference type="WBParaSite" id="ASIM_0000879101-mRNA-1"/>
    </source>
</evidence>
<evidence type="ECO:0000256" key="8">
    <source>
        <dbReference type="ARBA" id="ARBA00022824"/>
    </source>
</evidence>
<dbReference type="InterPro" id="IPR039922">
    <property type="entry name" value="POFUT1"/>
</dbReference>
<keyword evidence="9" id="KW-0914">Notch signaling pathway</keyword>
<proteinExistence type="inferred from homology"/>
<evidence type="ECO:0000256" key="6">
    <source>
        <dbReference type="ARBA" id="ARBA00022676"/>
    </source>
</evidence>
<dbReference type="PANTHER" id="PTHR21420:SF10">
    <property type="entry name" value="GDP-FUCOSE PROTEIN O-FUCOSYLTRANSFERASE 1"/>
    <property type="match status" value="1"/>
</dbReference>
<keyword evidence="10" id="KW-1015">Disulfide bond</keyword>
<comment type="similarity">
    <text evidence="3">Belongs to the glycosyltransferase 65 family.</text>
</comment>
<dbReference type="Pfam" id="PF10250">
    <property type="entry name" value="O-FucT"/>
    <property type="match status" value="1"/>
</dbReference>